<dbReference type="GO" id="GO:0040037">
    <property type="term" value="P:negative regulation of fibroblast growth factor receptor signaling pathway"/>
    <property type="evidence" value="ECO:0007669"/>
    <property type="project" value="TreeGrafter"/>
</dbReference>
<dbReference type="Ensembl" id="ENSEBUT00000005256.1">
    <property type="protein sequence ID" value="ENSEBUP00000004818.1"/>
    <property type="gene ID" value="ENSEBUG00000003251.1"/>
</dbReference>
<evidence type="ECO:0000256" key="2">
    <source>
        <dbReference type="ARBA" id="ARBA00004240"/>
    </source>
</evidence>
<dbReference type="GO" id="GO:0005783">
    <property type="term" value="C:endoplasmic reticulum"/>
    <property type="evidence" value="ECO:0007669"/>
    <property type="project" value="UniProtKB-SubCell"/>
</dbReference>
<dbReference type="InterPro" id="IPR017850">
    <property type="entry name" value="Alkaline_phosphatase_core_sf"/>
</dbReference>
<keyword evidence="7" id="KW-0732">Signal</keyword>
<feature type="region of interest" description="Disordered" evidence="14">
    <location>
        <begin position="609"/>
        <end position="636"/>
    </location>
</feature>
<keyword evidence="10" id="KW-0106">Calcium</keyword>
<reference evidence="17" key="1">
    <citation type="submission" date="2025-05" db="UniProtKB">
        <authorList>
            <consortium name="Ensembl"/>
        </authorList>
    </citation>
    <scope>IDENTIFICATION</scope>
</reference>
<evidence type="ECO:0000256" key="4">
    <source>
        <dbReference type="ARBA" id="ARBA00004348"/>
    </source>
</evidence>
<keyword evidence="9" id="KW-0256">Endoplasmic reticulum</keyword>
<evidence type="ECO:0000256" key="1">
    <source>
        <dbReference type="ARBA" id="ARBA00001913"/>
    </source>
</evidence>
<proteinExistence type="inferred from homology"/>
<evidence type="ECO:0000256" key="5">
    <source>
        <dbReference type="ARBA" id="ARBA00008779"/>
    </source>
</evidence>
<dbReference type="InterPro" id="IPR024607">
    <property type="entry name" value="Sulfatase_CS"/>
</dbReference>
<evidence type="ECO:0000256" key="7">
    <source>
        <dbReference type="ARBA" id="ARBA00022729"/>
    </source>
</evidence>
<feature type="domain" description="Extracellular sulfatase C-terminal" evidence="16">
    <location>
        <begin position="625"/>
        <end position="703"/>
    </location>
</feature>
<feature type="compositionally biased region" description="Basic residues" evidence="14">
    <location>
        <begin position="609"/>
        <end position="632"/>
    </location>
</feature>
<accession>A0A8C4NL34</accession>
<dbReference type="GO" id="GO:0030201">
    <property type="term" value="P:heparan sulfate proteoglycan metabolic process"/>
    <property type="evidence" value="ECO:0007669"/>
    <property type="project" value="TreeGrafter"/>
</dbReference>
<evidence type="ECO:0000313" key="17">
    <source>
        <dbReference type="Ensembl" id="ENSEBUP00000004818.1"/>
    </source>
</evidence>
<keyword evidence="12" id="KW-0325">Glycoprotein</keyword>
<dbReference type="GeneTree" id="ENSGT00940000157544"/>
<dbReference type="GO" id="GO:0009986">
    <property type="term" value="C:cell surface"/>
    <property type="evidence" value="ECO:0007669"/>
    <property type="project" value="UniProtKB-SubCell"/>
</dbReference>
<dbReference type="Gene3D" id="3.40.720.10">
    <property type="entry name" value="Alkaline Phosphatase, subunit A"/>
    <property type="match status" value="1"/>
</dbReference>
<dbReference type="Ensembl" id="ENSEBUT00000005131.1">
    <property type="protein sequence ID" value="ENSEBUP00000004694.1"/>
    <property type="gene ID" value="ENSEBUG00000003251.1"/>
</dbReference>
<dbReference type="Pfam" id="PF12548">
    <property type="entry name" value="DUF3740"/>
    <property type="match status" value="1"/>
</dbReference>
<name>A0A8C4NL34_EPTBU</name>
<feature type="region of interest" description="Disordered" evidence="14">
    <location>
        <begin position="860"/>
        <end position="891"/>
    </location>
</feature>
<sequence>MVHLHFVRPCLLAWRSRQRRLLLLSLMLGALGCCNGRREHLRPRNDRRNIRPNIILVLTDDQDVELGSMDVMDKTRQIMEQGGTHFANAFVTTPMCCPSRSSILTGKYTHNHHVYTNNENCSSPFWQATHEPHTFGAYLSRSGYRTGYFGKYLNEYNGTYVPPGWLEWAGLVRNSRFYNYTISRNGIQEKHGFVYEKDYLTDLITNDSIRFFRKSKDEFPLRPVLMVLSHAAPHGPEDSAPQYADKFPNVSQHITPSYNFGPNYDKHWFVSHMQRMLPIHMEFTNILQRKRLQTLLSVDDSVEKVDDRKSFGHVCHMITKASSDRSSKEMLSLSSQQIFQMLQDTGELDNTYIIFTADHGYHVGQFGLVKGKSLPYEFDIRVPFYMRGPEIQPGTRVSQPVLNIDLAPTMLDIAGLKAPGDMDGKSVLKLVLPRRLNSRKQNHWRNSFLIERGKMFRLKQVGNKGLYTLIGKSDRMREVCERPEFQTACQQSKQKWQCVEDPDGRLRLQKCKPRSQSGVLRRVKNPALPTLPMPDDCICPSDPSDPPGGLSKTERRNQRKFLKIHLTQKYKPRFIGTRPIRSARRRPRRRRSRWVGGNWRLTKRHHTPTAWVHKARRRRPLPPASRSRKKYHREPSLKVTRRCSILSNSTIRCDGHLYSSIKAWKHHKSKIEDQIEDLQVKIKSLKEVKGHLKTKRPDKCDCIKSYSSKKRSLSRQKHKTVHPFKGQSRATVSPWLQQYRLEKRRKKVKKTLKKMKRGGDCKAPGITCFTHTNEHWQTPPFWTLGTFCACTSASNSTYWCVRTLNTTHNTLFCEFATSTIEYYDLDVDPYQLRNTASLLPTYLTDWYMTELQALRSCRGHKQCNPSGRPATTAEYPKSTGDELGSGWSKSR</sequence>
<keyword evidence="8" id="KW-0378">Hydrolase</keyword>
<organism evidence="17 18">
    <name type="scientific">Eptatretus burgeri</name>
    <name type="common">Inshore hagfish</name>
    <dbReference type="NCBI Taxonomy" id="7764"/>
    <lineage>
        <taxon>Eukaryota</taxon>
        <taxon>Metazoa</taxon>
        <taxon>Chordata</taxon>
        <taxon>Craniata</taxon>
        <taxon>Vertebrata</taxon>
        <taxon>Cyclostomata</taxon>
        <taxon>Myxini</taxon>
        <taxon>Myxiniformes</taxon>
        <taxon>Myxinidae</taxon>
        <taxon>Eptatretinae</taxon>
        <taxon>Eptatretus</taxon>
    </lineage>
</organism>
<comment type="similarity">
    <text evidence="5">Belongs to the sulfatase family.</text>
</comment>
<evidence type="ECO:0000256" key="14">
    <source>
        <dbReference type="SAM" id="MobiDB-lite"/>
    </source>
</evidence>
<evidence type="ECO:0000256" key="8">
    <source>
        <dbReference type="ARBA" id="ARBA00022801"/>
    </source>
</evidence>
<dbReference type="GO" id="GO:0005795">
    <property type="term" value="C:Golgi stack"/>
    <property type="evidence" value="ECO:0007669"/>
    <property type="project" value="UniProtKB-SubCell"/>
</dbReference>
<dbReference type="GO" id="GO:0010575">
    <property type="term" value="P:positive regulation of vascular endothelial growth factor production"/>
    <property type="evidence" value="ECO:0007669"/>
    <property type="project" value="TreeGrafter"/>
</dbReference>
<dbReference type="SUPFAM" id="SSF53649">
    <property type="entry name" value="Alkaline phosphatase-like"/>
    <property type="match status" value="1"/>
</dbReference>
<dbReference type="Proteomes" id="UP000694388">
    <property type="component" value="Unplaced"/>
</dbReference>
<evidence type="ECO:0000256" key="10">
    <source>
        <dbReference type="ARBA" id="ARBA00022837"/>
    </source>
</evidence>
<keyword evidence="6" id="KW-0479">Metal-binding</keyword>
<dbReference type="Ensembl" id="ENSEBUT00000005247.1">
    <property type="protein sequence ID" value="ENSEBUP00000004809.1"/>
    <property type="gene ID" value="ENSEBUG00000003251.1"/>
</dbReference>
<dbReference type="InterPro" id="IPR000917">
    <property type="entry name" value="Sulfatase_N"/>
</dbReference>
<dbReference type="PANTHER" id="PTHR43108">
    <property type="entry name" value="N-ACETYLGLUCOSAMINE-6-SULFATASE FAMILY MEMBER"/>
    <property type="match status" value="1"/>
</dbReference>
<evidence type="ECO:0000256" key="13">
    <source>
        <dbReference type="SAM" id="Coils"/>
    </source>
</evidence>
<keyword evidence="13" id="KW-0175">Coiled coil</keyword>
<evidence type="ECO:0000256" key="6">
    <source>
        <dbReference type="ARBA" id="ARBA00022723"/>
    </source>
</evidence>
<dbReference type="Pfam" id="PF00884">
    <property type="entry name" value="Sulfatase"/>
    <property type="match status" value="2"/>
</dbReference>
<dbReference type="PANTHER" id="PTHR43108:SF16">
    <property type="entry name" value="EXTRACELLULAR SULFATASE SULF-1 HOMOLOG"/>
    <property type="match status" value="1"/>
</dbReference>
<evidence type="ECO:0000256" key="3">
    <source>
        <dbReference type="ARBA" id="ARBA00004241"/>
    </source>
</evidence>
<dbReference type="GO" id="GO:0005886">
    <property type="term" value="C:plasma membrane"/>
    <property type="evidence" value="ECO:0007669"/>
    <property type="project" value="TreeGrafter"/>
</dbReference>
<feature type="domain" description="Sulfatase N-terminal" evidence="15">
    <location>
        <begin position="52"/>
        <end position="305"/>
    </location>
</feature>
<protein>
    <submittedName>
        <fullName evidence="17">Sulfatase 1</fullName>
    </submittedName>
</protein>
<keyword evidence="11" id="KW-0333">Golgi apparatus</keyword>
<evidence type="ECO:0000259" key="16">
    <source>
        <dbReference type="Pfam" id="PF12548"/>
    </source>
</evidence>
<keyword evidence="18" id="KW-1185">Reference proteome</keyword>
<evidence type="ECO:0000256" key="12">
    <source>
        <dbReference type="ARBA" id="ARBA00023180"/>
    </source>
</evidence>
<dbReference type="GO" id="GO:0030177">
    <property type="term" value="P:positive regulation of Wnt signaling pathway"/>
    <property type="evidence" value="ECO:0007669"/>
    <property type="project" value="TreeGrafter"/>
</dbReference>
<dbReference type="GO" id="GO:0005539">
    <property type="term" value="F:glycosaminoglycan binding"/>
    <property type="evidence" value="ECO:0007669"/>
    <property type="project" value="TreeGrafter"/>
</dbReference>
<dbReference type="Ensembl" id="ENSEBUT00000005187.1">
    <property type="protein sequence ID" value="ENSEBUP00000004749.1"/>
    <property type="gene ID" value="ENSEBUG00000003251.1"/>
</dbReference>
<evidence type="ECO:0000313" key="18">
    <source>
        <dbReference type="Proteomes" id="UP000694388"/>
    </source>
</evidence>
<evidence type="ECO:0000256" key="11">
    <source>
        <dbReference type="ARBA" id="ARBA00023034"/>
    </source>
</evidence>
<dbReference type="AlphaFoldDB" id="A0A8C4NL34"/>
<evidence type="ECO:0000259" key="15">
    <source>
        <dbReference type="Pfam" id="PF00884"/>
    </source>
</evidence>
<dbReference type="PROSITE" id="PS00523">
    <property type="entry name" value="SULFATASE_1"/>
    <property type="match status" value="1"/>
</dbReference>
<dbReference type="GO" id="GO:0008449">
    <property type="term" value="F:N-acetylglucosamine-6-sulfatase activity"/>
    <property type="evidence" value="ECO:0007669"/>
    <property type="project" value="TreeGrafter"/>
</dbReference>
<feature type="coiled-coil region" evidence="13">
    <location>
        <begin position="661"/>
        <end position="695"/>
    </location>
</feature>
<comment type="subcellular location">
    <subcellularLocation>
        <location evidence="3">Cell surface</location>
    </subcellularLocation>
    <subcellularLocation>
        <location evidence="2">Endoplasmic reticulum</location>
    </subcellularLocation>
    <subcellularLocation>
        <location evidence="4">Golgi apparatus</location>
        <location evidence="4">Golgi stack</location>
    </subcellularLocation>
</comment>
<comment type="cofactor">
    <cofactor evidence="1">
        <name>Ca(2+)</name>
        <dbReference type="ChEBI" id="CHEBI:29108"/>
    </cofactor>
</comment>
<dbReference type="InterPro" id="IPR024609">
    <property type="entry name" value="Extracellular_sulfatase_C"/>
</dbReference>
<evidence type="ECO:0000256" key="9">
    <source>
        <dbReference type="ARBA" id="ARBA00022824"/>
    </source>
</evidence>
<feature type="domain" description="Sulfatase N-terminal" evidence="15">
    <location>
        <begin position="336"/>
        <end position="415"/>
    </location>
</feature>
<feature type="region of interest" description="Disordered" evidence="14">
    <location>
        <begin position="534"/>
        <end position="557"/>
    </location>
</feature>
<dbReference type="CDD" id="cd16147">
    <property type="entry name" value="G6S"/>
    <property type="match status" value="1"/>
</dbReference>
<dbReference type="GO" id="GO:0046872">
    <property type="term" value="F:metal ion binding"/>
    <property type="evidence" value="ECO:0007669"/>
    <property type="project" value="UniProtKB-KW"/>
</dbReference>